<proteinExistence type="predicted"/>
<dbReference type="Pfam" id="PF10756">
    <property type="entry name" value="bPH_6"/>
    <property type="match status" value="1"/>
</dbReference>
<organism evidence="3 4">
    <name type="scientific">Actinoplanes philippinensis</name>
    <dbReference type="NCBI Taxonomy" id="35752"/>
    <lineage>
        <taxon>Bacteria</taxon>
        <taxon>Bacillati</taxon>
        <taxon>Actinomycetota</taxon>
        <taxon>Actinomycetes</taxon>
        <taxon>Micromonosporales</taxon>
        <taxon>Micromonosporaceae</taxon>
        <taxon>Actinoplanes</taxon>
    </lineage>
</organism>
<protein>
    <submittedName>
        <fullName evidence="3">PH domain-containing protein</fullName>
    </submittedName>
</protein>
<sequence>MTAVLFRPKRIRWVAGPLAAGITLLFTVLSFGLHGSAGFQNSQASFQRGDQLAMIGLGVLLGLGILLFCRPRVTADAAGIRVRNVIGGYELPWSVVRAVRFDRNSAWAHLELENDDQVPVHALQAVDKDYALDGVRALRALHQAAHDA</sequence>
<evidence type="ECO:0000256" key="1">
    <source>
        <dbReference type="SAM" id="Phobius"/>
    </source>
</evidence>
<name>A0A1I2F2J4_9ACTN</name>
<dbReference type="AlphaFoldDB" id="A0A1I2F2J4"/>
<keyword evidence="1" id="KW-0812">Transmembrane</keyword>
<dbReference type="RefSeq" id="WP_093613782.1">
    <property type="nucleotide sequence ID" value="NZ_BOMT01000101.1"/>
</dbReference>
<gene>
    <name evidence="3" type="ORF">SAMN05421541_1057</name>
</gene>
<accession>A0A1I2F2J4</accession>
<dbReference type="InterPro" id="IPR019692">
    <property type="entry name" value="CFP-6_PH"/>
</dbReference>
<dbReference type="EMBL" id="FONV01000005">
    <property type="protein sequence ID" value="SFE98730.1"/>
    <property type="molecule type" value="Genomic_DNA"/>
</dbReference>
<reference evidence="3 4" key="1">
    <citation type="submission" date="2016-10" db="EMBL/GenBank/DDBJ databases">
        <authorList>
            <person name="de Groot N.N."/>
        </authorList>
    </citation>
    <scope>NUCLEOTIDE SEQUENCE [LARGE SCALE GENOMIC DNA]</scope>
    <source>
        <strain evidence="3 4">DSM 43019</strain>
    </source>
</reference>
<dbReference type="Proteomes" id="UP000199645">
    <property type="component" value="Unassembled WGS sequence"/>
</dbReference>
<evidence type="ECO:0000313" key="3">
    <source>
        <dbReference type="EMBL" id="SFE98730.1"/>
    </source>
</evidence>
<feature type="domain" description="Low molecular weight protein antigen 6 PH" evidence="2">
    <location>
        <begin position="70"/>
        <end position="139"/>
    </location>
</feature>
<dbReference type="OrthoDB" id="5191452at2"/>
<dbReference type="STRING" id="35752.SAMN05421541_1057"/>
<feature type="transmembrane region" description="Helical" evidence="1">
    <location>
        <begin position="12"/>
        <end position="32"/>
    </location>
</feature>
<evidence type="ECO:0000313" key="4">
    <source>
        <dbReference type="Proteomes" id="UP000199645"/>
    </source>
</evidence>
<feature type="transmembrane region" description="Helical" evidence="1">
    <location>
        <begin position="52"/>
        <end position="69"/>
    </location>
</feature>
<keyword evidence="1" id="KW-1133">Transmembrane helix</keyword>
<evidence type="ECO:0000259" key="2">
    <source>
        <dbReference type="Pfam" id="PF10756"/>
    </source>
</evidence>
<keyword evidence="4" id="KW-1185">Reference proteome</keyword>
<keyword evidence="1" id="KW-0472">Membrane</keyword>